<name>A0A9X3WCG6_9BACI</name>
<dbReference type="GO" id="GO:0009234">
    <property type="term" value="P:menaquinone biosynthetic process"/>
    <property type="evidence" value="ECO:0007669"/>
    <property type="project" value="InterPro"/>
</dbReference>
<dbReference type="InterPro" id="IPR009920">
    <property type="entry name" value="HEPPP_synth_su1"/>
</dbReference>
<reference evidence="1" key="1">
    <citation type="submission" date="2022-06" db="EMBL/GenBank/DDBJ databases">
        <title>Aquibacillus sp. a new bacterium isolated from soil saline samples.</title>
        <authorList>
            <person name="Galisteo C."/>
            <person name="De La Haba R."/>
            <person name="Sanchez-Porro C."/>
            <person name="Ventosa A."/>
        </authorList>
    </citation>
    <scope>NUCLEOTIDE SEQUENCE</scope>
    <source>
        <strain evidence="1">3ASR75-54</strain>
    </source>
</reference>
<dbReference type="EMBL" id="JAMQKC010000001">
    <property type="protein sequence ID" value="MDC3415380.1"/>
    <property type="molecule type" value="Genomic_DNA"/>
</dbReference>
<dbReference type="Proteomes" id="UP001145069">
    <property type="component" value="Unassembled WGS sequence"/>
</dbReference>
<evidence type="ECO:0000313" key="1">
    <source>
        <dbReference type="EMBL" id="MDC3415380.1"/>
    </source>
</evidence>
<keyword evidence="2" id="KW-1185">Reference proteome</keyword>
<dbReference type="RefSeq" id="WP_272444347.1">
    <property type="nucleotide sequence ID" value="NZ_JAMQKC010000001.1"/>
</dbReference>
<dbReference type="Gene3D" id="1.20.120.1450">
    <property type="match status" value="1"/>
</dbReference>
<organism evidence="1 2">
    <name type="scientific">Aquibacillus salsiterrae</name>
    <dbReference type="NCBI Taxonomy" id="2950439"/>
    <lineage>
        <taxon>Bacteria</taxon>
        <taxon>Bacillati</taxon>
        <taxon>Bacillota</taxon>
        <taxon>Bacilli</taxon>
        <taxon>Bacillales</taxon>
        <taxon>Bacillaceae</taxon>
        <taxon>Aquibacillus</taxon>
    </lineage>
</organism>
<comment type="caution">
    <text evidence="1">The sequence shown here is derived from an EMBL/GenBank/DDBJ whole genome shotgun (WGS) entry which is preliminary data.</text>
</comment>
<proteinExistence type="predicted"/>
<accession>A0A9X3WCG6</accession>
<protein>
    <submittedName>
        <fullName evidence="1">Heptaprenyl diphosphate synthase component 1</fullName>
    </submittedName>
</protein>
<gene>
    <name evidence="1" type="ORF">NC799_00430</name>
</gene>
<dbReference type="AlphaFoldDB" id="A0A9X3WCG6"/>
<evidence type="ECO:0000313" key="2">
    <source>
        <dbReference type="Proteomes" id="UP001145069"/>
    </source>
</evidence>
<sequence length="262" mass="30382">MNNSNVSIFEIKEEIDKQLHHSYLKKFLPKPIIDDDKLFILSTIIDQSNLDPLEKRSYIVTTMLVQIALDTHDLVTQSNNESDSDLDKKRRQLTVLAGDYYSGLYYYLLSKLNDIPMIQTLASAIKEINEKKMLVYYREFDTVDSFMESLRDLESVLLLRVATHVKVGNVSDFIQNWLIVRKLMKERDTYVSGRNSHVLTLMTDGPAFHMNETVAIEAVDSCIEQYQLIVNDMLDSLPQPFETVKELLYNKREKSIQVMEEG</sequence>
<dbReference type="Pfam" id="PF07307">
    <property type="entry name" value="HEPPP_synt_1"/>
    <property type="match status" value="1"/>
</dbReference>